<dbReference type="SUPFAM" id="SSF48056">
    <property type="entry name" value="Di-copper centre-containing domain"/>
    <property type="match status" value="1"/>
</dbReference>
<dbReference type="HOGENOM" id="CLU_029668_1_0_1"/>
<evidence type="ECO:0000256" key="3">
    <source>
        <dbReference type="ARBA" id="ARBA00023157"/>
    </source>
</evidence>
<evidence type="ECO:0000256" key="1">
    <source>
        <dbReference type="ARBA" id="ARBA00009928"/>
    </source>
</evidence>
<dbReference type="InterPro" id="IPR022740">
    <property type="entry name" value="Polyphenol_oxidase_C"/>
</dbReference>
<reference evidence="7 8" key="1">
    <citation type="journal article" date="2013" name="Genome Biol.">
        <title>The genome sequence of the most widely cultivated cacao type and its use to identify candidate genes regulating pod color.</title>
        <authorList>
            <person name="Motamayor J.C."/>
            <person name="Mockaitis K."/>
            <person name="Schmutz J."/>
            <person name="Haiminen N."/>
            <person name="Iii D.L."/>
            <person name="Cornejo O."/>
            <person name="Findley S.D."/>
            <person name="Zheng P."/>
            <person name="Utro F."/>
            <person name="Royaert S."/>
            <person name="Saski C."/>
            <person name="Jenkins J."/>
            <person name="Podicheti R."/>
            <person name="Zhao M."/>
            <person name="Scheffler B.E."/>
            <person name="Stack J.C."/>
            <person name="Feltus F.A."/>
            <person name="Mustiga G.M."/>
            <person name="Amores F."/>
            <person name="Phillips W."/>
            <person name="Marelli J.P."/>
            <person name="May G.D."/>
            <person name="Shapiro H."/>
            <person name="Ma J."/>
            <person name="Bustamante C.D."/>
            <person name="Schnell R.J."/>
            <person name="Main D."/>
            <person name="Gilbert D."/>
            <person name="Parida L."/>
            <person name="Kuhn D.N."/>
        </authorList>
    </citation>
    <scope>NUCLEOTIDE SEQUENCE [LARGE SCALE GENOMIC DNA]</scope>
    <source>
        <strain evidence="8">cv. Matina 1-6</strain>
    </source>
</reference>
<dbReference type="InterPro" id="IPR050316">
    <property type="entry name" value="Tyrosinase/Hemocyanin"/>
</dbReference>
<evidence type="ECO:0000313" key="7">
    <source>
        <dbReference type="EMBL" id="EOY04734.1"/>
    </source>
</evidence>
<dbReference type="Proteomes" id="UP000026915">
    <property type="component" value="Chromosome 4"/>
</dbReference>
<evidence type="ECO:0000256" key="4">
    <source>
        <dbReference type="SAM" id="MobiDB-lite"/>
    </source>
</evidence>
<dbReference type="InterPro" id="IPR022739">
    <property type="entry name" value="Polyphenol_oxidase_cen"/>
</dbReference>
<dbReference type="Gene3D" id="1.10.1280.10">
    <property type="entry name" value="Di-copper center containing domain from catechol oxidase"/>
    <property type="match status" value="2"/>
</dbReference>
<keyword evidence="2" id="KW-0186">Copper</keyword>
<evidence type="ECO:0000259" key="5">
    <source>
        <dbReference type="Pfam" id="PF12142"/>
    </source>
</evidence>
<dbReference type="InParanoid" id="A0A061ER10"/>
<evidence type="ECO:0008006" key="9">
    <source>
        <dbReference type="Google" id="ProtNLM"/>
    </source>
</evidence>
<evidence type="ECO:0000259" key="6">
    <source>
        <dbReference type="Pfam" id="PF12143"/>
    </source>
</evidence>
<protein>
    <recommendedName>
        <fullName evidence="9">Polyphenol oxidase</fullName>
    </recommendedName>
</protein>
<dbReference type="STRING" id="3641.A0A061ER10"/>
<accession>A0A061ER10</accession>
<sequence>MVTKILLPAPKTPNNCFPTNLIEEMFSMALEVFTVQPALAEMTSLHSQLQYLWANLAHVKISDGENINCCPPVSTKIIDFEPPSSDSRLRVRPAAHLVDDAYAAKYSRAIELMKALPANDPRGFMQQANIHCAYCDRAYHQLGFPDLELQILGKLIDGPTFALPFWNWDSPAGMQMPAMYTNTKSSLYDQLRDRNRYPPALVDYNGTEETTTDKDQTTSNLRVMNRQMISNGKTTKVFPGSPYRTGDEPDPGAGSLEDIPHGTIHNWLWSIWKTLGAKRKDYNDPDWLDSSFLFYDENANLVRVKVRHCIDSKTLGYDYQDVDLPWLKSKPTPRKLAKKVATGGPGIALAAETKKKKSRSKKEKEEEEEILIIETIELERDSFVKVDVYVNDEDDLTIGPEYTEFAGSFMNVPHKHKHEKRMKTCLRLRLTDLLEDLGAEDDDSVVVTLVPRKGKGVVTVGGIKIEFAQD</sequence>
<dbReference type="PANTHER" id="PTHR11474:SF94">
    <property type="entry name" value="POLYPHENOL OXIDASE, CHLOROPLASTIC-LIKE"/>
    <property type="match status" value="1"/>
</dbReference>
<dbReference type="Pfam" id="PF12143">
    <property type="entry name" value="PPO1_KFDV"/>
    <property type="match status" value="1"/>
</dbReference>
<evidence type="ECO:0000256" key="2">
    <source>
        <dbReference type="ARBA" id="ARBA00023008"/>
    </source>
</evidence>
<dbReference type="OMA" id="DEHETKM"/>
<dbReference type="AlphaFoldDB" id="A0A061ER10"/>
<dbReference type="InterPro" id="IPR008922">
    <property type="entry name" value="Di-copper_centre_dom_sf"/>
</dbReference>
<gene>
    <name evidence="7" type="ORF">TCM_019921</name>
</gene>
<dbReference type="Gramene" id="EOY04734">
    <property type="protein sequence ID" value="EOY04734"/>
    <property type="gene ID" value="TCM_019921"/>
</dbReference>
<dbReference type="PANTHER" id="PTHR11474">
    <property type="entry name" value="TYROSINASE FAMILY MEMBER"/>
    <property type="match status" value="1"/>
</dbReference>
<dbReference type="eggNOG" id="ENOG502QVBP">
    <property type="taxonomic scope" value="Eukaryota"/>
</dbReference>
<dbReference type="GO" id="GO:0004097">
    <property type="term" value="F:catechol oxidase activity"/>
    <property type="evidence" value="ECO:0007669"/>
    <property type="project" value="InterPro"/>
</dbReference>
<name>A0A061ER10_THECC</name>
<proteinExistence type="inferred from homology"/>
<evidence type="ECO:0000313" key="8">
    <source>
        <dbReference type="Proteomes" id="UP000026915"/>
    </source>
</evidence>
<organism evidence="7 8">
    <name type="scientific">Theobroma cacao</name>
    <name type="common">Cacao</name>
    <name type="synonym">Cocoa</name>
    <dbReference type="NCBI Taxonomy" id="3641"/>
    <lineage>
        <taxon>Eukaryota</taxon>
        <taxon>Viridiplantae</taxon>
        <taxon>Streptophyta</taxon>
        <taxon>Embryophyta</taxon>
        <taxon>Tracheophyta</taxon>
        <taxon>Spermatophyta</taxon>
        <taxon>Magnoliopsida</taxon>
        <taxon>eudicotyledons</taxon>
        <taxon>Gunneridae</taxon>
        <taxon>Pentapetalae</taxon>
        <taxon>rosids</taxon>
        <taxon>malvids</taxon>
        <taxon>Malvales</taxon>
        <taxon>Malvaceae</taxon>
        <taxon>Byttnerioideae</taxon>
        <taxon>Theobroma</taxon>
    </lineage>
</organism>
<keyword evidence="3" id="KW-1015">Disulfide bond</keyword>
<feature type="region of interest" description="Disordered" evidence="4">
    <location>
        <begin position="232"/>
        <end position="254"/>
    </location>
</feature>
<comment type="similarity">
    <text evidence="1">Belongs to the tyrosinase family.</text>
</comment>
<keyword evidence="8" id="KW-1185">Reference proteome</keyword>
<feature type="domain" description="Polyphenol oxidase C-terminal" evidence="6">
    <location>
        <begin position="354"/>
        <end position="467"/>
    </location>
</feature>
<dbReference type="Pfam" id="PF12142">
    <property type="entry name" value="PPO1_DWL"/>
    <property type="match status" value="1"/>
</dbReference>
<feature type="domain" description="Polyphenol oxidase central" evidence="5">
    <location>
        <begin position="281"/>
        <end position="332"/>
    </location>
</feature>
<dbReference type="EMBL" id="CM001882">
    <property type="protein sequence ID" value="EOY04734.1"/>
    <property type="molecule type" value="Genomic_DNA"/>
</dbReference>